<dbReference type="Proteomes" id="UP001217918">
    <property type="component" value="Unassembled WGS sequence"/>
</dbReference>
<accession>A0AAD9M973</accession>
<evidence type="ECO:0000313" key="2">
    <source>
        <dbReference type="Proteomes" id="UP001217918"/>
    </source>
</evidence>
<evidence type="ECO:0000313" key="1">
    <source>
        <dbReference type="EMBL" id="KAK2068774.1"/>
    </source>
</evidence>
<name>A0AAD9M973_9PEZI</name>
<gene>
    <name evidence="1" type="ORF">P8C59_003395</name>
</gene>
<proteinExistence type="predicted"/>
<dbReference type="EMBL" id="JAQQPM010000002">
    <property type="protein sequence ID" value="KAK2068774.1"/>
    <property type="molecule type" value="Genomic_DNA"/>
</dbReference>
<dbReference type="AlphaFoldDB" id="A0AAD9M973"/>
<comment type="caution">
    <text evidence="1">The sequence shown here is derived from an EMBL/GenBank/DDBJ whole genome shotgun (WGS) entry which is preliminary data.</text>
</comment>
<keyword evidence="2" id="KW-1185">Reference proteome</keyword>
<organism evidence="1 2">
    <name type="scientific">Phyllachora maydis</name>
    <dbReference type="NCBI Taxonomy" id="1825666"/>
    <lineage>
        <taxon>Eukaryota</taxon>
        <taxon>Fungi</taxon>
        <taxon>Dikarya</taxon>
        <taxon>Ascomycota</taxon>
        <taxon>Pezizomycotina</taxon>
        <taxon>Sordariomycetes</taxon>
        <taxon>Sordariomycetidae</taxon>
        <taxon>Phyllachorales</taxon>
        <taxon>Phyllachoraceae</taxon>
        <taxon>Phyllachora</taxon>
    </lineage>
</organism>
<protein>
    <submittedName>
        <fullName evidence="1">Uncharacterized protein</fullName>
    </submittedName>
</protein>
<reference evidence="1" key="1">
    <citation type="journal article" date="2023" name="Mol. Plant Microbe Interact.">
        <title>Elucidating the Obligate Nature and Biological Capacity of an Invasive Fungal Corn Pathogen.</title>
        <authorList>
            <person name="MacCready J.S."/>
            <person name="Roggenkamp E.M."/>
            <person name="Gdanetz K."/>
            <person name="Chilvers M.I."/>
        </authorList>
    </citation>
    <scope>NUCLEOTIDE SEQUENCE</scope>
    <source>
        <strain evidence="1">PM02</strain>
    </source>
</reference>
<sequence>MRMGVRPTSIAIAIAIAAVLASSMCRLGLAAHAEPRRRAHHRHRLQDSVTVTELPLTCTVFSNAGPWPVTIQGTGTKLDNRAVFWEMDSHDLGFVYAPTAQAIAGRHGQPLANFRCNPDDHDRLEVNALTYDDTGVSGSASGPSTLANTWTGPMLALPAHGPTADRLLRKEAGKRGLGTGLSAVGFTAVVASYLHADALSGAPLPGVFLGVQNSTTWLFGVGDAQRSGADHIWIAWWPPRTDRPVPRGAVPGFLQYSTNTMRTTTLTATSTSGGGHKVAVLAAGLLAATLTAATDLYVSADVSTDNCSGFPQYSGGLAGPWPVVMDRVNSDLNGDGAYPLSMDDSGGPSVIWVTFPRQKSRSKPGQYFQCVDVDGGGYLLQVKSDNTTFEGPLVAVVEDQTGTFDVGAGLGTGGTTVANITGVRLSNDSGVLPGVYLAVGTSINWSFPVNMTYPKSLGVGLLESVSTEPSDSLIGLMKIGA</sequence>